<dbReference type="SUPFAM" id="SSF50324">
    <property type="entry name" value="Inorganic pyrophosphatase"/>
    <property type="match status" value="1"/>
</dbReference>
<organism evidence="9 10">
    <name type="scientific">Polarella glacialis</name>
    <name type="common">Dinoflagellate</name>
    <dbReference type="NCBI Taxonomy" id="89957"/>
    <lineage>
        <taxon>Eukaryota</taxon>
        <taxon>Sar</taxon>
        <taxon>Alveolata</taxon>
        <taxon>Dinophyceae</taxon>
        <taxon>Suessiales</taxon>
        <taxon>Suessiaceae</taxon>
        <taxon>Polarella</taxon>
    </lineage>
</organism>
<proteinExistence type="inferred from homology"/>
<feature type="region of interest" description="Disordered" evidence="7">
    <location>
        <begin position="379"/>
        <end position="400"/>
    </location>
</feature>
<reference evidence="9" key="1">
    <citation type="submission" date="2021-02" db="EMBL/GenBank/DDBJ databases">
        <authorList>
            <person name="Dougan E. K."/>
            <person name="Rhodes N."/>
            <person name="Thang M."/>
            <person name="Chan C."/>
        </authorList>
    </citation>
    <scope>NUCLEOTIDE SEQUENCE</scope>
</reference>
<evidence type="ECO:0000256" key="3">
    <source>
        <dbReference type="ARBA" id="ARBA00012146"/>
    </source>
</evidence>
<feature type="region of interest" description="Disordered" evidence="7">
    <location>
        <begin position="350"/>
        <end position="369"/>
    </location>
</feature>
<comment type="cofactor">
    <cofactor evidence="1">
        <name>Mg(2+)</name>
        <dbReference type="ChEBI" id="CHEBI:18420"/>
    </cofactor>
</comment>
<sequence>TGLVCKAIPRHRLAALPEIGGYVHQCYYIYNMEGFAASLSAAKACAFPIGGVLLVLYPVMLMAWTVVEGETAKQSSAKEEQERRAEESRRNGAVTDPFKATKPQPAQGRRRGSALAAVSAFGLAALGLGRGFLVAGPSPNHGAGLPTHAPTMLPQESLSLEFLDVRVLSSTASPIFAALAFAAAAWTVVEGETAKQSSAKEEQERRAEESRRNGAVTDPFKATKPQPAQGRRRGSALAAVSAFGLATLGLGRGFLVAGPSPNHGAGLPTHAPTMLPQESLSLEFLDVRVLSSTASPIFAALAFAAAAGLAIQRVSLGLSAGTYPLGQRGQGSASAVRGFRTQLFASKSTATLQPASEAALPRSPSWTRQTSDDLMATEAPASPARNLVPGETDADASPGGPSLWHDVELYAKTWLDEPTGLFRYVNEMPMGTLKKYEVQPGEPHNTIKEDVKGSKKLEKFGKPVPFNYGCFPQTYRDPKKADALYEAPGDDDPLDVIDLGDQPTEVGVIVKCRVLGAVCLIDEGQADWKVLVVNTETNSPLANARTVEDVERIMPGRIQQCWAWMDELKRAGGKGNAKLHRKIHDTECALNLIEQDHISWKQLLKEAGTDGMARGHWIRPAVGDTKEIYKHTQVLKLSWAPACAVPGQLFTSARVQLAGKTTQVPVLARLARAVQRHQSQQ</sequence>
<dbReference type="GO" id="GO:0006796">
    <property type="term" value="P:phosphate-containing compound metabolic process"/>
    <property type="evidence" value="ECO:0007669"/>
    <property type="project" value="InterPro"/>
</dbReference>
<keyword evidence="8" id="KW-0472">Membrane</keyword>
<dbReference type="Pfam" id="PF00719">
    <property type="entry name" value="Pyrophosphatase"/>
    <property type="match status" value="1"/>
</dbReference>
<feature type="transmembrane region" description="Helical" evidence="8">
    <location>
        <begin position="114"/>
        <end position="133"/>
    </location>
</feature>
<feature type="transmembrane region" description="Helical" evidence="8">
    <location>
        <begin position="46"/>
        <end position="67"/>
    </location>
</feature>
<dbReference type="GO" id="GO:0005737">
    <property type="term" value="C:cytoplasm"/>
    <property type="evidence" value="ECO:0007669"/>
    <property type="project" value="InterPro"/>
</dbReference>
<dbReference type="GO" id="GO:0004427">
    <property type="term" value="F:inorganic diphosphate phosphatase activity"/>
    <property type="evidence" value="ECO:0007669"/>
    <property type="project" value="UniProtKB-EC"/>
</dbReference>
<feature type="non-terminal residue" evidence="9">
    <location>
        <position position="681"/>
    </location>
</feature>
<evidence type="ECO:0000256" key="4">
    <source>
        <dbReference type="ARBA" id="ARBA00022723"/>
    </source>
</evidence>
<dbReference type="PANTHER" id="PTHR10286">
    <property type="entry name" value="INORGANIC PYROPHOSPHATASE"/>
    <property type="match status" value="1"/>
</dbReference>
<dbReference type="Gene3D" id="3.90.80.10">
    <property type="entry name" value="Inorganic pyrophosphatase"/>
    <property type="match status" value="1"/>
</dbReference>
<keyword evidence="5" id="KW-0378">Hydrolase</keyword>
<feature type="region of interest" description="Disordered" evidence="7">
    <location>
        <begin position="72"/>
        <end position="110"/>
    </location>
</feature>
<dbReference type="AlphaFoldDB" id="A0A813GZ66"/>
<evidence type="ECO:0000256" key="2">
    <source>
        <dbReference type="ARBA" id="ARBA00006220"/>
    </source>
</evidence>
<dbReference type="InterPro" id="IPR008162">
    <property type="entry name" value="Pyrophosphatase"/>
</dbReference>
<keyword evidence="10" id="KW-1185">Reference proteome</keyword>
<protein>
    <recommendedName>
        <fullName evidence="3">inorganic diphosphatase</fullName>
        <ecNumber evidence="3">3.6.1.1</ecNumber>
    </recommendedName>
</protein>
<dbReference type="GO" id="GO:0000287">
    <property type="term" value="F:magnesium ion binding"/>
    <property type="evidence" value="ECO:0007669"/>
    <property type="project" value="InterPro"/>
</dbReference>
<keyword evidence="8" id="KW-1133">Transmembrane helix</keyword>
<dbReference type="PROSITE" id="PS00387">
    <property type="entry name" value="PPASE"/>
    <property type="match status" value="1"/>
</dbReference>
<accession>A0A813GZ66</accession>
<evidence type="ECO:0000313" key="10">
    <source>
        <dbReference type="Proteomes" id="UP000654075"/>
    </source>
</evidence>
<feature type="compositionally biased region" description="Basic and acidic residues" evidence="7">
    <location>
        <begin position="198"/>
        <end position="212"/>
    </location>
</feature>
<evidence type="ECO:0000313" key="9">
    <source>
        <dbReference type="EMBL" id="CAE8630608.1"/>
    </source>
</evidence>
<feature type="transmembrane region" description="Helical" evidence="8">
    <location>
        <begin position="236"/>
        <end position="255"/>
    </location>
</feature>
<dbReference type="OrthoDB" id="1608002at2759"/>
<evidence type="ECO:0000256" key="8">
    <source>
        <dbReference type="SAM" id="Phobius"/>
    </source>
</evidence>
<feature type="region of interest" description="Disordered" evidence="7">
    <location>
        <begin position="193"/>
        <end position="233"/>
    </location>
</feature>
<keyword evidence="8" id="KW-0812">Transmembrane</keyword>
<comment type="similarity">
    <text evidence="2">Belongs to the PPase family.</text>
</comment>
<evidence type="ECO:0000256" key="6">
    <source>
        <dbReference type="ARBA" id="ARBA00022842"/>
    </source>
</evidence>
<evidence type="ECO:0000256" key="1">
    <source>
        <dbReference type="ARBA" id="ARBA00001946"/>
    </source>
</evidence>
<keyword evidence="4" id="KW-0479">Metal-binding</keyword>
<dbReference type="EC" id="3.6.1.1" evidence="3"/>
<keyword evidence="6" id="KW-0460">Magnesium</keyword>
<dbReference type="EMBL" id="CAJNNV010029917">
    <property type="protein sequence ID" value="CAE8630608.1"/>
    <property type="molecule type" value="Genomic_DNA"/>
</dbReference>
<comment type="caution">
    <text evidence="9">The sequence shown here is derived from an EMBL/GenBank/DDBJ whole genome shotgun (WGS) entry which is preliminary data.</text>
</comment>
<feature type="compositionally biased region" description="Basic and acidic residues" evidence="7">
    <location>
        <begin position="76"/>
        <end position="90"/>
    </location>
</feature>
<gene>
    <name evidence="9" type="ORF">PGLA1383_LOCUS46873</name>
</gene>
<name>A0A813GZ66_POLGL</name>
<evidence type="ECO:0000256" key="5">
    <source>
        <dbReference type="ARBA" id="ARBA00022801"/>
    </source>
</evidence>
<feature type="transmembrane region" description="Helical" evidence="8">
    <location>
        <begin position="167"/>
        <end position="189"/>
    </location>
</feature>
<evidence type="ECO:0000256" key="7">
    <source>
        <dbReference type="SAM" id="MobiDB-lite"/>
    </source>
</evidence>
<dbReference type="InterPro" id="IPR036649">
    <property type="entry name" value="Pyrophosphatase_sf"/>
</dbReference>
<dbReference type="Proteomes" id="UP000654075">
    <property type="component" value="Unassembled WGS sequence"/>
</dbReference>